<reference evidence="1" key="2">
    <citation type="journal article" date="2015" name="Fish Shellfish Immunol.">
        <title>Early steps in the European eel (Anguilla anguilla)-Vibrio vulnificus interaction in the gills: Role of the RtxA13 toxin.</title>
        <authorList>
            <person name="Callol A."/>
            <person name="Pajuelo D."/>
            <person name="Ebbesson L."/>
            <person name="Teles M."/>
            <person name="MacKenzie S."/>
            <person name="Amaro C."/>
        </authorList>
    </citation>
    <scope>NUCLEOTIDE SEQUENCE</scope>
</reference>
<name>A0A0E9PH87_ANGAN</name>
<dbReference type="AlphaFoldDB" id="A0A0E9PH87"/>
<sequence length="16" mass="1837">MFLPVLLHNLNDTVNP</sequence>
<dbReference type="EMBL" id="GBXM01104601">
    <property type="protein sequence ID" value="JAH03976.1"/>
    <property type="molecule type" value="Transcribed_RNA"/>
</dbReference>
<proteinExistence type="predicted"/>
<organism evidence="1">
    <name type="scientific">Anguilla anguilla</name>
    <name type="common">European freshwater eel</name>
    <name type="synonym">Muraena anguilla</name>
    <dbReference type="NCBI Taxonomy" id="7936"/>
    <lineage>
        <taxon>Eukaryota</taxon>
        <taxon>Metazoa</taxon>
        <taxon>Chordata</taxon>
        <taxon>Craniata</taxon>
        <taxon>Vertebrata</taxon>
        <taxon>Euteleostomi</taxon>
        <taxon>Actinopterygii</taxon>
        <taxon>Neopterygii</taxon>
        <taxon>Teleostei</taxon>
        <taxon>Anguilliformes</taxon>
        <taxon>Anguillidae</taxon>
        <taxon>Anguilla</taxon>
    </lineage>
</organism>
<reference evidence="1" key="1">
    <citation type="submission" date="2014-11" db="EMBL/GenBank/DDBJ databases">
        <authorList>
            <person name="Amaro Gonzalez C."/>
        </authorList>
    </citation>
    <scope>NUCLEOTIDE SEQUENCE</scope>
</reference>
<accession>A0A0E9PH87</accession>
<evidence type="ECO:0000313" key="1">
    <source>
        <dbReference type="EMBL" id="JAH03976.1"/>
    </source>
</evidence>
<protein>
    <submittedName>
        <fullName evidence="1">Uncharacterized protein</fullName>
    </submittedName>
</protein>